<feature type="transmembrane region" description="Helical" evidence="1">
    <location>
        <begin position="44"/>
        <end position="61"/>
    </location>
</feature>
<gene>
    <name evidence="2" type="ORF">R83534S58_LOCUS704</name>
</gene>
<name>A0ABN8W887_9PROT</name>
<comment type="caution">
    <text evidence="2">The sequence shown here is derived from an EMBL/GenBank/DDBJ whole genome shotgun (WGS) entry which is preliminary data.</text>
</comment>
<organism evidence="2 3">
    <name type="scientific">Commensalibacter papalotli</name>
    <name type="common">ex Botero et al. 2024</name>
    <dbReference type="NCBI Taxonomy" id="2972766"/>
    <lineage>
        <taxon>Bacteria</taxon>
        <taxon>Pseudomonadati</taxon>
        <taxon>Pseudomonadota</taxon>
        <taxon>Alphaproteobacteria</taxon>
        <taxon>Acetobacterales</taxon>
        <taxon>Acetobacteraceae</taxon>
    </lineage>
</organism>
<sequence>MLNNLINEHSFLTIVGMGFVTYLTRISGYLLLRNKDYPKLTRVLEILPGCVMISLIAPIFVTGKLSDLIAVTLTIITAMRFSFLVTLVVGIGSAGILRFFLPMILH</sequence>
<dbReference type="RefSeq" id="WP_200867609.1">
    <property type="nucleotide sequence ID" value="NZ_CAMXCH010000001.1"/>
</dbReference>
<evidence type="ECO:0000256" key="1">
    <source>
        <dbReference type="SAM" id="Phobius"/>
    </source>
</evidence>
<evidence type="ECO:0000313" key="2">
    <source>
        <dbReference type="EMBL" id="CAI3933870.1"/>
    </source>
</evidence>
<accession>A0ABN8W887</accession>
<keyword evidence="3" id="KW-1185">Reference proteome</keyword>
<dbReference type="InterPro" id="IPR008407">
    <property type="entry name" value="Brnchd-chn_aa_trnsp_AzlD"/>
</dbReference>
<dbReference type="EMBL" id="CAMXCH010000001">
    <property type="protein sequence ID" value="CAI3933870.1"/>
    <property type="molecule type" value="Genomic_DNA"/>
</dbReference>
<protein>
    <submittedName>
        <fullName evidence="2">Uncharacterized membrane protein</fullName>
    </submittedName>
</protein>
<evidence type="ECO:0000313" key="3">
    <source>
        <dbReference type="Proteomes" id="UP001154272"/>
    </source>
</evidence>
<keyword evidence="1" id="KW-0472">Membrane</keyword>
<keyword evidence="1" id="KW-1133">Transmembrane helix</keyword>
<feature type="transmembrane region" description="Helical" evidence="1">
    <location>
        <begin position="81"/>
        <end position="101"/>
    </location>
</feature>
<proteinExistence type="predicted"/>
<dbReference type="Pfam" id="PF05437">
    <property type="entry name" value="AzlD"/>
    <property type="match status" value="1"/>
</dbReference>
<feature type="transmembrane region" description="Helical" evidence="1">
    <location>
        <begin position="12"/>
        <end position="32"/>
    </location>
</feature>
<keyword evidence="1" id="KW-0812">Transmembrane</keyword>
<dbReference type="Proteomes" id="UP001154272">
    <property type="component" value="Unassembled WGS sequence"/>
</dbReference>
<reference evidence="2" key="1">
    <citation type="submission" date="2022-10" db="EMBL/GenBank/DDBJ databases">
        <authorList>
            <person name="Botero Cardona J."/>
        </authorList>
    </citation>
    <scope>NUCLEOTIDE SEQUENCE</scope>
    <source>
        <strain evidence="2">R-83534</strain>
    </source>
</reference>